<dbReference type="Proteomes" id="UP000677180">
    <property type="component" value="Chromosome"/>
</dbReference>
<feature type="domain" description="HTH tetR-type" evidence="3">
    <location>
        <begin position="3"/>
        <end position="63"/>
    </location>
</feature>
<dbReference type="GO" id="GO:0000976">
    <property type="term" value="F:transcription cis-regulatory region binding"/>
    <property type="evidence" value="ECO:0007669"/>
    <property type="project" value="TreeGrafter"/>
</dbReference>
<protein>
    <submittedName>
        <fullName evidence="4">TetR family transcriptional regulator</fullName>
    </submittedName>
</protein>
<dbReference type="Pfam" id="PF00440">
    <property type="entry name" value="TetR_N"/>
    <property type="match status" value="1"/>
</dbReference>
<evidence type="ECO:0000256" key="1">
    <source>
        <dbReference type="ARBA" id="ARBA00023125"/>
    </source>
</evidence>
<evidence type="ECO:0000313" key="5">
    <source>
        <dbReference type="Proteomes" id="UP000677180"/>
    </source>
</evidence>
<dbReference type="SUPFAM" id="SSF46689">
    <property type="entry name" value="Homeodomain-like"/>
    <property type="match status" value="1"/>
</dbReference>
<dbReference type="GO" id="GO:0003700">
    <property type="term" value="F:DNA-binding transcription factor activity"/>
    <property type="evidence" value="ECO:0007669"/>
    <property type="project" value="TreeGrafter"/>
</dbReference>
<feature type="DNA-binding region" description="H-T-H motif" evidence="2">
    <location>
        <begin position="26"/>
        <end position="45"/>
    </location>
</feature>
<dbReference type="InterPro" id="IPR001647">
    <property type="entry name" value="HTH_TetR"/>
</dbReference>
<dbReference type="Gene3D" id="1.10.357.10">
    <property type="entry name" value="Tetracycline Repressor, domain 2"/>
    <property type="match status" value="1"/>
</dbReference>
<name>A0AB37HRC6_9ACTN</name>
<organism evidence="4 5">
    <name type="scientific">Arachnia propionica</name>
    <dbReference type="NCBI Taxonomy" id="1750"/>
    <lineage>
        <taxon>Bacteria</taxon>
        <taxon>Bacillati</taxon>
        <taxon>Actinomycetota</taxon>
        <taxon>Actinomycetes</taxon>
        <taxon>Propionibacteriales</taxon>
        <taxon>Propionibacteriaceae</taxon>
        <taxon>Arachnia</taxon>
    </lineage>
</organism>
<dbReference type="InterPro" id="IPR009057">
    <property type="entry name" value="Homeodomain-like_sf"/>
</dbReference>
<keyword evidence="1 2" id="KW-0238">DNA-binding</keyword>
<gene>
    <name evidence="4" type="ORF">J5A53_10605</name>
</gene>
<proteinExistence type="predicted"/>
<dbReference type="PANTHER" id="PTHR30055">
    <property type="entry name" value="HTH-TYPE TRANSCRIPTIONAL REGULATOR RUTR"/>
    <property type="match status" value="1"/>
</dbReference>
<dbReference type="RefSeq" id="WP_014846107.1">
    <property type="nucleotide sequence ID" value="NZ_CAJZDL010000014.1"/>
</dbReference>
<dbReference type="InterPro" id="IPR050109">
    <property type="entry name" value="HTH-type_TetR-like_transc_reg"/>
</dbReference>
<dbReference type="PANTHER" id="PTHR30055:SF239">
    <property type="entry name" value="TRANSCRIPTIONAL REGULATORY PROTEIN"/>
    <property type="match status" value="1"/>
</dbReference>
<dbReference type="EMBL" id="CP072385">
    <property type="protein sequence ID" value="QUC10245.1"/>
    <property type="molecule type" value="Genomic_DNA"/>
</dbReference>
<dbReference type="PROSITE" id="PS50977">
    <property type="entry name" value="HTH_TETR_2"/>
    <property type="match status" value="1"/>
</dbReference>
<evidence type="ECO:0000256" key="2">
    <source>
        <dbReference type="PROSITE-ProRule" id="PRU00335"/>
    </source>
</evidence>
<accession>A0AB37HRC6</accession>
<evidence type="ECO:0000259" key="3">
    <source>
        <dbReference type="PROSITE" id="PS50977"/>
    </source>
</evidence>
<dbReference type="AlphaFoldDB" id="A0AB37HRC6"/>
<sequence length="178" mass="20145">MEKLDRSSWFRVAARLLVERGGGGLRVEALCRDAGVTKGSFYHHFRDLGEFKTAFMDYLYQRGAMDPMSRLEALDSPRERLRGLIEAIACEDLALEAAVRRWAASDPAVAEHLRQVDQARTAFVAEMYHELLPDDPALADDMCRLAQAFYLGAVMLEPPVTGEEYRRLTALLDRIVRV</sequence>
<reference evidence="4" key="1">
    <citation type="submission" date="2021-03" db="EMBL/GenBank/DDBJ databases">
        <title>Human Oral Microbial Genomes.</title>
        <authorList>
            <person name="Johnston C.D."/>
            <person name="Chen T."/>
            <person name="Dewhirst F.E."/>
        </authorList>
    </citation>
    <scope>NUCLEOTIDE SEQUENCE</scope>
    <source>
        <strain evidence="4">F0714</strain>
    </source>
</reference>
<evidence type="ECO:0000313" key="4">
    <source>
        <dbReference type="EMBL" id="QUC10245.1"/>
    </source>
</evidence>